<name>A0ABS3YFZ6_9BACT</name>
<evidence type="ECO:0000256" key="1">
    <source>
        <dbReference type="ARBA" id="ARBA00004442"/>
    </source>
</evidence>
<keyword evidence="3" id="KW-0732">Signal</keyword>
<dbReference type="InterPro" id="IPR012944">
    <property type="entry name" value="SusD_RagB_dom"/>
</dbReference>
<keyword evidence="9" id="KW-1185">Reference proteome</keyword>
<keyword evidence="5" id="KW-0998">Cell outer membrane</keyword>
<proteinExistence type="inferred from homology"/>
<dbReference type="PROSITE" id="PS51257">
    <property type="entry name" value="PROKAR_LIPOPROTEIN"/>
    <property type="match status" value="1"/>
</dbReference>
<reference evidence="9" key="1">
    <citation type="submission" date="2021-03" db="EMBL/GenBank/DDBJ databases">
        <title>Assistant Professor.</title>
        <authorList>
            <person name="Huq M.A."/>
        </authorList>
    </citation>
    <scope>NUCLEOTIDE SEQUENCE [LARGE SCALE GENOMIC DNA]</scope>
    <source>
        <strain evidence="9">MAH-28</strain>
    </source>
</reference>
<gene>
    <name evidence="8" type="ORF">J7I43_15330</name>
</gene>
<dbReference type="InterPro" id="IPR011990">
    <property type="entry name" value="TPR-like_helical_dom_sf"/>
</dbReference>
<dbReference type="EMBL" id="JAGHKP010000003">
    <property type="protein sequence ID" value="MBO9153600.1"/>
    <property type="molecule type" value="Genomic_DNA"/>
</dbReference>
<organism evidence="8 9">
    <name type="scientific">Chitinophaga chungangae</name>
    <dbReference type="NCBI Taxonomy" id="2821488"/>
    <lineage>
        <taxon>Bacteria</taxon>
        <taxon>Pseudomonadati</taxon>
        <taxon>Bacteroidota</taxon>
        <taxon>Chitinophagia</taxon>
        <taxon>Chitinophagales</taxon>
        <taxon>Chitinophagaceae</taxon>
        <taxon>Chitinophaga</taxon>
    </lineage>
</organism>
<evidence type="ECO:0000313" key="8">
    <source>
        <dbReference type="EMBL" id="MBO9153600.1"/>
    </source>
</evidence>
<comment type="subcellular location">
    <subcellularLocation>
        <location evidence="1">Cell outer membrane</location>
    </subcellularLocation>
</comment>
<evidence type="ECO:0000256" key="5">
    <source>
        <dbReference type="ARBA" id="ARBA00023237"/>
    </source>
</evidence>
<comment type="similarity">
    <text evidence="2">Belongs to the SusD family.</text>
</comment>
<evidence type="ECO:0000259" key="7">
    <source>
        <dbReference type="Pfam" id="PF14322"/>
    </source>
</evidence>
<dbReference type="Pfam" id="PF14322">
    <property type="entry name" value="SusD-like_3"/>
    <property type="match status" value="1"/>
</dbReference>
<sequence length="478" mass="53713">MKYKFFAIPMIAATLALGGCSKFLEEKSQSDVIPKTVVDFRELLLGSGYPGKTNPAAMVYLMDDDVDLNCESGVSSGYPIVGTDPVKEDYLLYTWQPRQAEENGLGIRIGDQAGSTAYFKVYERIKGCNAVLDYVDDAIGTREEKDRVKAEALAVRAFHYFTLVNLYGDPYNQNPTGPGVPLKMTSSVEADSPARNTVAEVYDAIVKDLDEAARLMDPLPIVRKDFHINQPAIHILLSRVYLHMEKWEDCVAEADKAFALGATVPDLTNITAGRWISYDNAEVEWMTGSTYQEYNQTDYAPSRQFMASFGADDVRGKFGFSRPSNSENSPLLTKFLTNGTEAISQAVRASEAMMNRAEAYVQLNKLGDALKDLNAMRRRRIIGYADVSIGDKAVLLAEVREERRKEFCYEGFRWFDLRRYGRPSITHRYQHEPTEQILQYTLKEKDPAYTLPFPSSLLLRNPKLTQNPSASIPNRVGQ</sequence>
<dbReference type="RefSeq" id="WP_209146602.1">
    <property type="nucleotide sequence ID" value="NZ_JAGHKP010000003.1"/>
</dbReference>
<feature type="domain" description="SusD-like N-terminal" evidence="7">
    <location>
        <begin position="96"/>
        <end position="242"/>
    </location>
</feature>
<feature type="domain" description="RagB/SusD" evidence="6">
    <location>
        <begin position="293"/>
        <end position="468"/>
    </location>
</feature>
<dbReference type="Proteomes" id="UP000679126">
    <property type="component" value="Unassembled WGS sequence"/>
</dbReference>
<dbReference type="Pfam" id="PF07980">
    <property type="entry name" value="SusD_RagB"/>
    <property type="match status" value="1"/>
</dbReference>
<accession>A0ABS3YFZ6</accession>
<comment type="caution">
    <text evidence="8">The sequence shown here is derived from an EMBL/GenBank/DDBJ whole genome shotgun (WGS) entry which is preliminary data.</text>
</comment>
<keyword evidence="4" id="KW-0472">Membrane</keyword>
<dbReference type="Gene3D" id="1.25.40.390">
    <property type="match status" value="1"/>
</dbReference>
<evidence type="ECO:0000313" key="9">
    <source>
        <dbReference type="Proteomes" id="UP000679126"/>
    </source>
</evidence>
<protein>
    <submittedName>
        <fullName evidence="8">RagB/SusD family nutrient uptake outer membrane protein</fullName>
    </submittedName>
</protein>
<evidence type="ECO:0000256" key="4">
    <source>
        <dbReference type="ARBA" id="ARBA00023136"/>
    </source>
</evidence>
<evidence type="ECO:0000256" key="3">
    <source>
        <dbReference type="ARBA" id="ARBA00022729"/>
    </source>
</evidence>
<dbReference type="SUPFAM" id="SSF48452">
    <property type="entry name" value="TPR-like"/>
    <property type="match status" value="1"/>
</dbReference>
<evidence type="ECO:0000256" key="2">
    <source>
        <dbReference type="ARBA" id="ARBA00006275"/>
    </source>
</evidence>
<evidence type="ECO:0000259" key="6">
    <source>
        <dbReference type="Pfam" id="PF07980"/>
    </source>
</evidence>
<dbReference type="InterPro" id="IPR033985">
    <property type="entry name" value="SusD-like_N"/>
</dbReference>
<dbReference type="CDD" id="cd08977">
    <property type="entry name" value="SusD"/>
    <property type="match status" value="1"/>
</dbReference>